<evidence type="ECO:0008006" key="2">
    <source>
        <dbReference type="Google" id="ProtNLM"/>
    </source>
</evidence>
<keyword evidence="1" id="KW-0614">Plasmid</keyword>
<sequence length="220" mass="24804">MWKIEFSKDDHGIGQFGGSVRMNDPALWPVTPDTNVPLTPLCTLTEALLPVRFLPPGMAMTVFIAPNRKANGFNLSTMRRYTVHQQSELQAARDSGYARVILHTLTDHELPPPESAFILDRAFIRKEEFTEAEEDAELEDDDFGLEISKVTGRPAFLQDPIYEPSSRYMWLLQLNASALEDIGPRYEGIFEDGIGHLILDKQARKAPQGAEAGYFFIQFT</sequence>
<accession>A0A514C8J9</accession>
<proteinExistence type="predicted"/>
<dbReference type="RefSeq" id="WP_086239766.1">
    <property type="nucleotide sequence ID" value="NZ_MK671726.1"/>
</dbReference>
<dbReference type="AlphaFoldDB" id="A0A514C8J9"/>
<geneLocation type="plasmid" evidence="1">
    <name>pAER57</name>
</geneLocation>
<name>A0A514C8J9_ECTME</name>
<dbReference type="EMBL" id="MK671726">
    <property type="protein sequence ID" value="QDH75944.1"/>
    <property type="molecule type" value="Genomic_DNA"/>
</dbReference>
<organism evidence="1">
    <name type="scientific">Ectopseudomonas mendocina</name>
    <name type="common">Pseudomonas mendocina</name>
    <dbReference type="NCBI Taxonomy" id="300"/>
    <lineage>
        <taxon>Bacteria</taxon>
        <taxon>Pseudomonadati</taxon>
        <taxon>Pseudomonadota</taxon>
        <taxon>Gammaproteobacteria</taxon>
        <taxon>Pseudomonadales</taxon>
        <taxon>Pseudomonadaceae</taxon>
        <taxon>Ectopseudomonas</taxon>
    </lineage>
</organism>
<evidence type="ECO:0000313" key="1">
    <source>
        <dbReference type="EMBL" id="QDH75944.1"/>
    </source>
</evidence>
<protein>
    <recommendedName>
        <fullName evidence="2">DUF1963 domain-containing protein</fullName>
    </recommendedName>
</protein>
<reference evidence="1" key="1">
    <citation type="journal article" date="2019" name="Front. Microbiol.">
        <title>Identification of a Novel Plasmid Lineage Associated With the Dissemination of Metallo-beta-Lactamase Genes Among Pseudomonads.</title>
        <authorList>
            <person name="Di Pilato V."/>
            <person name="Antonelli A."/>
            <person name="Giani T."/>
            <person name="Henrici De Angelis L."/>
            <person name="Rossolini G.M."/>
            <person name="Pollini S."/>
        </authorList>
    </citation>
    <scope>NUCLEOTIDE SEQUENCE</scope>
    <source>
        <strain evidence="1">57</strain>
        <plasmid evidence="1">pAER57</plasmid>
    </source>
</reference>